<protein>
    <submittedName>
        <fullName evidence="6">TetR family transcriptional regulator</fullName>
    </submittedName>
</protein>
<comment type="caution">
    <text evidence="6">The sequence shown here is derived from an EMBL/GenBank/DDBJ whole genome shotgun (WGS) entry which is preliminary data.</text>
</comment>
<dbReference type="InterPro" id="IPR009057">
    <property type="entry name" value="Homeodomain-like_sf"/>
</dbReference>
<sequence length="171" mass="18447">MFLSRGFIEVTLDDIATHCGCSKSTLYKLVDSREQLIRAVVVHFFRRATEDVEREVAGATGARDRITAYLSAVGAALDVASDAFMADVNSHAAAREVYARNTRIATRRVSELIGEGVAAGEFRPVHAAFAADMAATMMVRIQRGAVRHEVGLDDASAYRELAAMLTAGLQA</sequence>
<dbReference type="PANTHER" id="PTHR30055:SF234">
    <property type="entry name" value="HTH-TYPE TRANSCRIPTIONAL REGULATOR BETI"/>
    <property type="match status" value="1"/>
</dbReference>
<dbReference type="Pfam" id="PF00440">
    <property type="entry name" value="TetR_N"/>
    <property type="match status" value="1"/>
</dbReference>
<dbReference type="GO" id="GO:0003700">
    <property type="term" value="F:DNA-binding transcription factor activity"/>
    <property type="evidence" value="ECO:0007669"/>
    <property type="project" value="TreeGrafter"/>
</dbReference>
<keyword evidence="2 4" id="KW-0238">DNA-binding</keyword>
<feature type="DNA-binding region" description="H-T-H motif" evidence="4">
    <location>
        <begin position="11"/>
        <end position="30"/>
    </location>
</feature>
<proteinExistence type="predicted"/>
<gene>
    <name evidence="6" type="ORF">BST39_04475</name>
</gene>
<evidence type="ECO:0000259" key="5">
    <source>
        <dbReference type="PROSITE" id="PS50977"/>
    </source>
</evidence>
<keyword evidence="3" id="KW-0804">Transcription</keyword>
<dbReference type="AlphaFoldDB" id="A0A1X0IFC4"/>
<reference evidence="6 7" key="1">
    <citation type="submission" date="2017-02" db="EMBL/GenBank/DDBJ databases">
        <title>The new phylogeny of genus Mycobacterium.</title>
        <authorList>
            <person name="Tortoli E."/>
            <person name="Trovato A."/>
            <person name="Cirillo D.M."/>
        </authorList>
    </citation>
    <scope>NUCLEOTIDE SEQUENCE [LARGE SCALE GENOMIC DNA]</scope>
    <source>
        <strain evidence="6 7">DSM 45000</strain>
    </source>
</reference>
<dbReference type="InterPro" id="IPR050109">
    <property type="entry name" value="HTH-type_TetR-like_transc_reg"/>
</dbReference>
<evidence type="ECO:0000256" key="3">
    <source>
        <dbReference type="ARBA" id="ARBA00023163"/>
    </source>
</evidence>
<dbReference type="Gene3D" id="1.10.357.10">
    <property type="entry name" value="Tetracycline Repressor, domain 2"/>
    <property type="match status" value="1"/>
</dbReference>
<keyword evidence="1" id="KW-0805">Transcription regulation</keyword>
<dbReference type="EMBL" id="MVIE01000004">
    <property type="protein sequence ID" value="ORB45595.1"/>
    <property type="molecule type" value="Genomic_DNA"/>
</dbReference>
<dbReference type="SUPFAM" id="SSF48498">
    <property type="entry name" value="Tetracyclin repressor-like, C-terminal domain"/>
    <property type="match status" value="1"/>
</dbReference>
<dbReference type="Gene3D" id="1.10.10.60">
    <property type="entry name" value="Homeodomain-like"/>
    <property type="match status" value="1"/>
</dbReference>
<dbReference type="STRING" id="590652.BST39_04475"/>
<dbReference type="Proteomes" id="UP000192513">
    <property type="component" value="Unassembled WGS sequence"/>
</dbReference>
<name>A0A1X0IFC4_9MYCO</name>
<dbReference type="SUPFAM" id="SSF46689">
    <property type="entry name" value="Homeodomain-like"/>
    <property type="match status" value="1"/>
</dbReference>
<dbReference type="PANTHER" id="PTHR30055">
    <property type="entry name" value="HTH-TYPE TRANSCRIPTIONAL REGULATOR RUTR"/>
    <property type="match status" value="1"/>
</dbReference>
<dbReference type="GO" id="GO:0000976">
    <property type="term" value="F:transcription cis-regulatory region binding"/>
    <property type="evidence" value="ECO:0007669"/>
    <property type="project" value="TreeGrafter"/>
</dbReference>
<evidence type="ECO:0000256" key="4">
    <source>
        <dbReference type="PROSITE-ProRule" id="PRU00335"/>
    </source>
</evidence>
<dbReference type="OrthoDB" id="5181477at2"/>
<evidence type="ECO:0000313" key="6">
    <source>
        <dbReference type="EMBL" id="ORB45595.1"/>
    </source>
</evidence>
<dbReference type="InterPro" id="IPR036271">
    <property type="entry name" value="Tet_transcr_reg_TetR-rel_C_sf"/>
</dbReference>
<evidence type="ECO:0000256" key="2">
    <source>
        <dbReference type="ARBA" id="ARBA00023125"/>
    </source>
</evidence>
<feature type="domain" description="HTH tetR-type" evidence="5">
    <location>
        <begin position="1"/>
        <end position="48"/>
    </location>
</feature>
<evidence type="ECO:0000313" key="7">
    <source>
        <dbReference type="Proteomes" id="UP000192513"/>
    </source>
</evidence>
<keyword evidence="7" id="KW-1185">Reference proteome</keyword>
<evidence type="ECO:0000256" key="1">
    <source>
        <dbReference type="ARBA" id="ARBA00023015"/>
    </source>
</evidence>
<dbReference type="PROSITE" id="PS50977">
    <property type="entry name" value="HTH_TETR_2"/>
    <property type="match status" value="1"/>
</dbReference>
<dbReference type="InterPro" id="IPR001647">
    <property type="entry name" value="HTH_TetR"/>
</dbReference>
<accession>A0A1X0IFC4</accession>
<organism evidence="6 7">
    <name type="scientific">Mycobacterium paraseoulense</name>
    <dbReference type="NCBI Taxonomy" id="590652"/>
    <lineage>
        <taxon>Bacteria</taxon>
        <taxon>Bacillati</taxon>
        <taxon>Actinomycetota</taxon>
        <taxon>Actinomycetes</taxon>
        <taxon>Mycobacteriales</taxon>
        <taxon>Mycobacteriaceae</taxon>
        <taxon>Mycobacterium</taxon>
    </lineage>
</organism>